<accession>A0A6A6WXD4</accession>
<dbReference type="Pfam" id="PF00188">
    <property type="entry name" value="CAP"/>
    <property type="match status" value="1"/>
</dbReference>
<dbReference type="SUPFAM" id="SSF55797">
    <property type="entry name" value="PR-1-like"/>
    <property type="match status" value="1"/>
</dbReference>
<evidence type="ECO:0000256" key="1">
    <source>
        <dbReference type="SAM" id="MobiDB-lite"/>
    </source>
</evidence>
<proteinExistence type="predicted"/>
<dbReference type="InterPro" id="IPR018244">
    <property type="entry name" value="Allrgn_V5/Tpx1_CS"/>
</dbReference>
<dbReference type="GO" id="GO:0005576">
    <property type="term" value="C:extracellular region"/>
    <property type="evidence" value="ECO:0007669"/>
    <property type="project" value="InterPro"/>
</dbReference>
<feature type="domain" description="SCP" evidence="3">
    <location>
        <begin position="59"/>
        <end position="188"/>
    </location>
</feature>
<keyword evidence="5" id="KW-1185">Reference proteome</keyword>
<sequence>MAPALAPFKSTSTLNRTSAFNFPFAFFFVVVVSSLSLLAAVVAAEDQNQAPAEYTDASAFKDAVLNGTNTYRRQHNATGLVWNSTLEAFAEAWGDDCRFGHSGGPYGENLASGYPNASASIVAWGHEREEYDFNKGDFSKQTGHFTQLVWKATTSVGCSRTRCDKHDSGGAPGWYVVCEYWPRGNVIGAFTENVQEQVNEEEAPGPGPQGPGQEAPADEKPKGEECMQGAVCSVAGRTAKGVGMAMWVGGAAWAVVWSWG</sequence>
<protein>
    <submittedName>
        <fullName evidence="4">PR-1-like protein</fullName>
    </submittedName>
</protein>
<keyword evidence="2" id="KW-1133">Transmembrane helix</keyword>
<dbReference type="InterPro" id="IPR014044">
    <property type="entry name" value="CAP_dom"/>
</dbReference>
<keyword evidence="2" id="KW-0472">Membrane</keyword>
<dbReference type="SMART" id="SM00198">
    <property type="entry name" value="SCP"/>
    <property type="match status" value="1"/>
</dbReference>
<feature type="transmembrane region" description="Helical" evidence="2">
    <location>
        <begin position="20"/>
        <end position="44"/>
    </location>
</feature>
<dbReference type="Proteomes" id="UP000799757">
    <property type="component" value="Unassembled WGS sequence"/>
</dbReference>
<dbReference type="AlphaFoldDB" id="A0A6A6WXD4"/>
<gene>
    <name evidence="4" type="ORF">K505DRAFT_421142</name>
</gene>
<dbReference type="EMBL" id="MU002221">
    <property type="protein sequence ID" value="KAF2788377.1"/>
    <property type="molecule type" value="Genomic_DNA"/>
</dbReference>
<dbReference type="InterPro" id="IPR035940">
    <property type="entry name" value="CAP_sf"/>
</dbReference>
<reference evidence="4" key="1">
    <citation type="journal article" date="2020" name="Stud. Mycol.">
        <title>101 Dothideomycetes genomes: a test case for predicting lifestyles and emergence of pathogens.</title>
        <authorList>
            <person name="Haridas S."/>
            <person name="Albert R."/>
            <person name="Binder M."/>
            <person name="Bloem J."/>
            <person name="Labutti K."/>
            <person name="Salamov A."/>
            <person name="Andreopoulos B."/>
            <person name="Baker S."/>
            <person name="Barry K."/>
            <person name="Bills G."/>
            <person name="Bluhm B."/>
            <person name="Cannon C."/>
            <person name="Castanera R."/>
            <person name="Culley D."/>
            <person name="Daum C."/>
            <person name="Ezra D."/>
            <person name="Gonzalez J."/>
            <person name="Henrissat B."/>
            <person name="Kuo A."/>
            <person name="Liang C."/>
            <person name="Lipzen A."/>
            <person name="Lutzoni F."/>
            <person name="Magnuson J."/>
            <person name="Mondo S."/>
            <person name="Nolan M."/>
            <person name="Ohm R."/>
            <person name="Pangilinan J."/>
            <person name="Park H.-J."/>
            <person name="Ramirez L."/>
            <person name="Alfaro M."/>
            <person name="Sun H."/>
            <person name="Tritt A."/>
            <person name="Yoshinaga Y."/>
            <person name="Zwiers L.-H."/>
            <person name="Turgeon B."/>
            <person name="Goodwin S."/>
            <person name="Spatafora J."/>
            <person name="Crous P."/>
            <person name="Grigoriev I."/>
        </authorList>
    </citation>
    <scope>NUCLEOTIDE SEQUENCE</scope>
    <source>
        <strain evidence="4">CBS 109.77</strain>
    </source>
</reference>
<evidence type="ECO:0000313" key="5">
    <source>
        <dbReference type="Proteomes" id="UP000799757"/>
    </source>
</evidence>
<dbReference type="InterPro" id="IPR001283">
    <property type="entry name" value="CRISP-related"/>
</dbReference>
<evidence type="ECO:0000256" key="2">
    <source>
        <dbReference type="SAM" id="Phobius"/>
    </source>
</evidence>
<dbReference type="PANTHER" id="PTHR10334">
    <property type="entry name" value="CYSTEINE-RICH SECRETORY PROTEIN-RELATED"/>
    <property type="match status" value="1"/>
</dbReference>
<dbReference type="Gene3D" id="3.40.33.10">
    <property type="entry name" value="CAP"/>
    <property type="match status" value="1"/>
</dbReference>
<organism evidence="4 5">
    <name type="scientific">Melanomma pulvis-pyrius CBS 109.77</name>
    <dbReference type="NCBI Taxonomy" id="1314802"/>
    <lineage>
        <taxon>Eukaryota</taxon>
        <taxon>Fungi</taxon>
        <taxon>Dikarya</taxon>
        <taxon>Ascomycota</taxon>
        <taxon>Pezizomycotina</taxon>
        <taxon>Dothideomycetes</taxon>
        <taxon>Pleosporomycetidae</taxon>
        <taxon>Pleosporales</taxon>
        <taxon>Melanommataceae</taxon>
        <taxon>Melanomma</taxon>
    </lineage>
</organism>
<dbReference type="OrthoDB" id="337038at2759"/>
<evidence type="ECO:0000259" key="3">
    <source>
        <dbReference type="SMART" id="SM00198"/>
    </source>
</evidence>
<feature type="region of interest" description="Disordered" evidence="1">
    <location>
        <begin position="198"/>
        <end position="224"/>
    </location>
</feature>
<name>A0A6A6WXD4_9PLEO</name>
<evidence type="ECO:0000313" key="4">
    <source>
        <dbReference type="EMBL" id="KAF2788377.1"/>
    </source>
</evidence>
<keyword evidence="2" id="KW-0812">Transmembrane</keyword>
<dbReference type="PRINTS" id="PR00837">
    <property type="entry name" value="V5TPXLIKE"/>
</dbReference>
<dbReference type="PROSITE" id="PS01009">
    <property type="entry name" value="CRISP_1"/>
    <property type="match status" value="1"/>
</dbReference>